<proteinExistence type="predicted"/>
<name>A0A915L5L7_ROMCU</name>
<evidence type="ECO:0000313" key="1">
    <source>
        <dbReference type="Proteomes" id="UP000887565"/>
    </source>
</evidence>
<keyword evidence="1" id="KW-1185">Reference proteome</keyword>
<dbReference type="WBParaSite" id="nRc.2.0.1.t46380-RA">
    <property type="protein sequence ID" value="nRc.2.0.1.t46380-RA"/>
    <property type="gene ID" value="nRc.2.0.1.g46380"/>
</dbReference>
<protein>
    <submittedName>
        <fullName evidence="2">Uncharacterized protein</fullName>
    </submittedName>
</protein>
<dbReference type="Proteomes" id="UP000887565">
    <property type="component" value="Unplaced"/>
</dbReference>
<evidence type="ECO:0000313" key="2">
    <source>
        <dbReference type="WBParaSite" id="nRc.2.0.1.t46380-RA"/>
    </source>
</evidence>
<accession>A0A915L5L7</accession>
<sequence length="92" mass="11035">MTFHDYHIVVVDSYRQVDILIEVWLIEELERRPKKALYQFHLEWIVRAADIQKRPQMIIWKTGFVAKFTRKYHSIARTVSTTSNDTGQDLKN</sequence>
<reference evidence="2" key="1">
    <citation type="submission" date="2022-11" db="UniProtKB">
        <authorList>
            <consortium name="WormBaseParasite"/>
        </authorList>
    </citation>
    <scope>IDENTIFICATION</scope>
</reference>
<dbReference type="AlphaFoldDB" id="A0A915L5L7"/>
<organism evidence="1 2">
    <name type="scientific">Romanomermis culicivorax</name>
    <name type="common">Nematode worm</name>
    <dbReference type="NCBI Taxonomy" id="13658"/>
    <lineage>
        <taxon>Eukaryota</taxon>
        <taxon>Metazoa</taxon>
        <taxon>Ecdysozoa</taxon>
        <taxon>Nematoda</taxon>
        <taxon>Enoplea</taxon>
        <taxon>Dorylaimia</taxon>
        <taxon>Mermithida</taxon>
        <taxon>Mermithoidea</taxon>
        <taxon>Mermithidae</taxon>
        <taxon>Romanomermis</taxon>
    </lineage>
</organism>